<organism evidence="3 4">
    <name type="scientific">Triparma retinervis</name>
    <dbReference type="NCBI Taxonomy" id="2557542"/>
    <lineage>
        <taxon>Eukaryota</taxon>
        <taxon>Sar</taxon>
        <taxon>Stramenopiles</taxon>
        <taxon>Ochrophyta</taxon>
        <taxon>Bolidophyceae</taxon>
        <taxon>Parmales</taxon>
        <taxon>Triparmaceae</taxon>
        <taxon>Triparma</taxon>
    </lineage>
</organism>
<evidence type="ECO:0000313" key="3">
    <source>
        <dbReference type="EMBL" id="GMI09789.1"/>
    </source>
</evidence>
<accession>A0A9W7FCQ9</accession>
<keyword evidence="4" id="KW-1185">Reference proteome</keyword>
<dbReference type="InterPro" id="IPR007518">
    <property type="entry name" value="MINDY"/>
</dbReference>
<dbReference type="InterPro" id="IPR029063">
    <property type="entry name" value="SAM-dependent_MTases_sf"/>
</dbReference>
<sequence>SFLDGSSHQLTYHGLTSLHSHLSENSLAVFFRNNHFSTLFKHEGTLFLLVTDQGYATVGEIVWEALSNIDGDTAHVNGEFQTPSIADDYTYSNSNLNNTHASADDALQAAIAASLQPQDNPSAAAAAPSIATYGPGHSETVVAMPPNVAVEMKRAVELFVTGGDSVFELGAQLQGTSLAIAEAAEHLQSAPPFNVIVCDIQAMTGNDLPTQMETISTVRDLLALPETPPTTVIIKSAALNTLAWRLVHSQRLFDGTDSLPLEDGGFPPTEPIKDRPPMPSLNGLPPIVATVGVENYRRAIPYTVRTGDAVLEVGCHAGTTTTLLTKAAGEGGGAIGVDIGPSILEQAKKNYPETMFSVGDAWRTAELARICDRLFPPPSNSHPSSRAGYDVIYVDVGGLSGADGLLDSLSLLDGLSFALEPRVIVIKSLCIRRLASSLRPFAKIWWKRKL</sequence>
<dbReference type="Gene3D" id="3.40.50.150">
    <property type="entry name" value="Vaccinia Virus protein VP39"/>
    <property type="match status" value="1"/>
</dbReference>
<evidence type="ECO:0000256" key="1">
    <source>
        <dbReference type="SAM" id="MobiDB-lite"/>
    </source>
</evidence>
<dbReference type="EMBL" id="BRXZ01000339">
    <property type="protein sequence ID" value="GMI09789.1"/>
    <property type="molecule type" value="Genomic_DNA"/>
</dbReference>
<dbReference type="OrthoDB" id="42403at2759"/>
<reference evidence="3" key="1">
    <citation type="submission" date="2022-07" db="EMBL/GenBank/DDBJ databases">
        <title>Genome analysis of Parmales, a sister group of diatoms, reveals the evolutionary specialization of diatoms from phago-mixotrophs to photoautotrophs.</title>
        <authorList>
            <person name="Ban H."/>
            <person name="Sato S."/>
            <person name="Yoshikawa S."/>
            <person name="Kazumasa Y."/>
            <person name="Nakamura Y."/>
            <person name="Ichinomiya M."/>
            <person name="Saitoh K."/>
            <person name="Sato N."/>
            <person name="Blanc-Mathieu R."/>
            <person name="Endo H."/>
            <person name="Kuwata A."/>
            <person name="Ogata H."/>
        </authorList>
    </citation>
    <scope>NUCLEOTIDE SEQUENCE</scope>
</reference>
<dbReference type="InterPro" id="IPR033979">
    <property type="entry name" value="MINDY_domain"/>
</dbReference>
<dbReference type="GO" id="GO:1990380">
    <property type="term" value="F:K48-linked deubiquitinase activity"/>
    <property type="evidence" value="ECO:0007669"/>
    <property type="project" value="InterPro"/>
</dbReference>
<dbReference type="GO" id="GO:0071108">
    <property type="term" value="P:protein K48-linked deubiquitination"/>
    <property type="evidence" value="ECO:0007669"/>
    <property type="project" value="TreeGrafter"/>
</dbReference>
<dbReference type="SUPFAM" id="SSF53335">
    <property type="entry name" value="S-adenosyl-L-methionine-dependent methyltransferases"/>
    <property type="match status" value="1"/>
</dbReference>
<feature type="non-terminal residue" evidence="3">
    <location>
        <position position="1"/>
    </location>
</feature>
<dbReference type="GO" id="GO:0071944">
    <property type="term" value="C:cell periphery"/>
    <property type="evidence" value="ECO:0007669"/>
    <property type="project" value="TreeGrafter"/>
</dbReference>
<feature type="domain" description="MINDY deubiquitinase" evidence="2">
    <location>
        <begin position="1"/>
        <end position="80"/>
    </location>
</feature>
<evidence type="ECO:0000259" key="2">
    <source>
        <dbReference type="Pfam" id="PF04424"/>
    </source>
</evidence>
<dbReference type="Proteomes" id="UP001165082">
    <property type="component" value="Unassembled WGS sequence"/>
</dbReference>
<feature type="region of interest" description="Disordered" evidence="1">
    <location>
        <begin position="258"/>
        <end position="281"/>
    </location>
</feature>
<dbReference type="GO" id="GO:0016807">
    <property type="term" value="F:cysteine-type carboxypeptidase activity"/>
    <property type="evidence" value="ECO:0007669"/>
    <property type="project" value="TreeGrafter"/>
</dbReference>
<evidence type="ECO:0000313" key="4">
    <source>
        <dbReference type="Proteomes" id="UP001165082"/>
    </source>
</evidence>
<dbReference type="PANTHER" id="PTHR18063">
    <property type="entry name" value="NF-E2 INDUCIBLE PROTEIN"/>
    <property type="match status" value="1"/>
</dbReference>
<dbReference type="GO" id="GO:0005829">
    <property type="term" value="C:cytosol"/>
    <property type="evidence" value="ECO:0007669"/>
    <property type="project" value="TreeGrafter"/>
</dbReference>
<comment type="caution">
    <text evidence="3">The sequence shown here is derived from an EMBL/GenBank/DDBJ whole genome shotgun (WGS) entry which is preliminary data.</text>
</comment>
<name>A0A9W7FCQ9_9STRA</name>
<dbReference type="GO" id="GO:0004843">
    <property type="term" value="F:cysteine-type deubiquitinase activity"/>
    <property type="evidence" value="ECO:0007669"/>
    <property type="project" value="InterPro"/>
</dbReference>
<proteinExistence type="predicted"/>
<gene>
    <name evidence="3" type="ORF">TrRE_jg12866</name>
</gene>
<protein>
    <recommendedName>
        <fullName evidence="2">MINDY deubiquitinase domain-containing protein</fullName>
    </recommendedName>
</protein>
<dbReference type="Pfam" id="PF04424">
    <property type="entry name" value="MINDY_DUB"/>
    <property type="match status" value="1"/>
</dbReference>
<dbReference type="PANTHER" id="PTHR18063:SF6">
    <property type="entry name" value="UBIQUITIN CARBOXYL-TERMINAL HYDROLASE"/>
    <property type="match status" value="1"/>
</dbReference>
<dbReference type="AlphaFoldDB" id="A0A9W7FCQ9"/>